<dbReference type="AlphaFoldDB" id="A0AAN0VGC3"/>
<reference evidence="3" key="1">
    <citation type="submission" date="2012-06" db="EMBL/GenBank/DDBJ databases">
        <title>Genome analysis of multiple Granulibacter bethesdensis isolates demonstrates substantial genome diversity.</title>
        <authorList>
            <person name="Greenberg D.E."/>
            <person name="Porcella S.F."/>
            <person name="Zarember K."/>
            <person name="Zelazny A.M."/>
            <person name="Bruno D."/>
            <person name="Martens C."/>
            <person name="Barbian K.D."/>
            <person name="Jaske E."/>
            <person name="Holland S.M."/>
        </authorList>
    </citation>
    <scope>NUCLEOTIDE SEQUENCE [LARGE SCALE GENOMIC DNA]</scope>
    <source>
        <strain evidence="3">CGDNIH3</strain>
    </source>
</reference>
<sequence length="184" mass="20383">MSYLSAPSDLSPRILRETVMLSLQQDNAPDKKGGPRQSPAIRLRRRRDGLQLMHARGDLPQALFCAAERFRDEYARAQGISAGCRMTSLALGRVTNSAGPGHGPAERQLLALRRCRAALAAVPERSRAVFAWVVVDWKTLGAYEQAHHMRNGRARPWLIEALDALADHYAGRQPASPLKPEEAR</sequence>
<name>A0AAN0VGC3_9PROT</name>
<dbReference type="InterPro" id="IPR045599">
    <property type="entry name" value="DUF6456"/>
</dbReference>
<evidence type="ECO:0000259" key="1">
    <source>
        <dbReference type="Pfam" id="PF20057"/>
    </source>
</evidence>
<dbReference type="KEGG" id="gbc:GbCGDNIH3_1589"/>
<evidence type="ECO:0000313" key="3">
    <source>
        <dbReference type="Proteomes" id="UP000019438"/>
    </source>
</evidence>
<gene>
    <name evidence="2" type="ORF">GbCGDNIH3_1589</name>
</gene>
<feature type="domain" description="DUF6456" evidence="1">
    <location>
        <begin position="37"/>
        <end position="170"/>
    </location>
</feature>
<evidence type="ECO:0000313" key="2">
    <source>
        <dbReference type="EMBL" id="AHJ63476.1"/>
    </source>
</evidence>
<dbReference type="Pfam" id="PF20057">
    <property type="entry name" value="DUF6456"/>
    <property type="match status" value="1"/>
</dbReference>
<protein>
    <recommendedName>
        <fullName evidence="1">DUF6456 domain-containing protein</fullName>
    </recommendedName>
</protein>
<dbReference type="Proteomes" id="UP000019438">
    <property type="component" value="Chromosome"/>
</dbReference>
<organism evidence="2 3">
    <name type="scientific">Granulibacter bethesdensis</name>
    <dbReference type="NCBI Taxonomy" id="364410"/>
    <lineage>
        <taxon>Bacteria</taxon>
        <taxon>Pseudomonadati</taxon>
        <taxon>Pseudomonadota</taxon>
        <taxon>Alphaproteobacteria</taxon>
        <taxon>Acetobacterales</taxon>
        <taxon>Acetobacteraceae</taxon>
        <taxon>Granulibacter</taxon>
    </lineage>
</organism>
<dbReference type="RefSeq" id="WP_025286998.1">
    <property type="nucleotide sequence ID" value="NZ_CP003181.2"/>
</dbReference>
<accession>A0AAN0VGC3</accession>
<proteinExistence type="predicted"/>
<dbReference type="EMBL" id="CP003181">
    <property type="protein sequence ID" value="AHJ63476.1"/>
    <property type="molecule type" value="Genomic_DNA"/>
</dbReference>